<dbReference type="OrthoDB" id="4351019at2"/>
<keyword evidence="1" id="KW-1133">Transmembrane helix</keyword>
<accession>A0A239NXH8</accession>
<keyword evidence="1" id="KW-0472">Membrane</keyword>
<evidence type="ECO:0000313" key="2">
    <source>
        <dbReference type="EMBL" id="SNT59556.1"/>
    </source>
</evidence>
<feature type="transmembrane region" description="Helical" evidence="1">
    <location>
        <begin position="37"/>
        <end position="57"/>
    </location>
</feature>
<dbReference type="RefSeq" id="WP_089212752.1">
    <property type="nucleotide sequence ID" value="NZ_CP109068.1"/>
</dbReference>
<dbReference type="EMBL" id="FZOD01000073">
    <property type="protein sequence ID" value="SNT59556.1"/>
    <property type="molecule type" value="Genomic_DNA"/>
</dbReference>
<gene>
    <name evidence="2" type="ORF">SAMN05216276_107324</name>
</gene>
<protein>
    <submittedName>
        <fullName evidence="2">Uncharacterized protein</fullName>
    </submittedName>
</protein>
<proteinExistence type="predicted"/>
<name>A0A239NXH8_9ACTN</name>
<dbReference type="Proteomes" id="UP000198282">
    <property type="component" value="Unassembled WGS sequence"/>
</dbReference>
<keyword evidence="3" id="KW-1185">Reference proteome</keyword>
<organism evidence="2 3">
    <name type="scientific">Streptosporangium subroseum</name>
    <dbReference type="NCBI Taxonomy" id="106412"/>
    <lineage>
        <taxon>Bacteria</taxon>
        <taxon>Bacillati</taxon>
        <taxon>Actinomycetota</taxon>
        <taxon>Actinomycetes</taxon>
        <taxon>Streptosporangiales</taxon>
        <taxon>Streptosporangiaceae</taxon>
        <taxon>Streptosporangium</taxon>
    </lineage>
</organism>
<dbReference type="AlphaFoldDB" id="A0A239NXH8"/>
<keyword evidence="1" id="KW-0812">Transmembrane</keyword>
<evidence type="ECO:0000313" key="3">
    <source>
        <dbReference type="Proteomes" id="UP000198282"/>
    </source>
</evidence>
<reference evidence="2 3" key="1">
    <citation type="submission" date="2017-06" db="EMBL/GenBank/DDBJ databases">
        <authorList>
            <person name="Kim H.J."/>
            <person name="Triplett B.A."/>
        </authorList>
    </citation>
    <scope>NUCLEOTIDE SEQUENCE [LARGE SCALE GENOMIC DNA]</scope>
    <source>
        <strain evidence="2 3">CGMCC 4.2132</strain>
    </source>
</reference>
<sequence>MSCEDLVCAGCAHPVAEGRCPRCRANRERLHQNGLGGMTPALISLALIALFFLTLALKHLTSA</sequence>
<evidence type="ECO:0000256" key="1">
    <source>
        <dbReference type="SAM" id="Phobius"/>
    </source>
</evidence>